<feature type="domain" description="HTH tetR-type" evidence="5">
    <location>
        <begin position="6"/>
        <end position="64"/>
    </location>
</feature>
<keyword evidence="1" id="KW-0805">Transcription regulation</keyword>
<dbReference type="InterPro" id="IPR050109">
    <property type="entry name" value="HTH-type_TetR-like_transc_reg"/>
</dbReference>
<dbReference type="GO" id="GO:0000976">
    <property type="term" value="F:transcription cis-regulatory region binding"/>
    <property type="evidence" value="ECO:0007669"/>
    <property type="project" value="TreeGrafter"/>
</dbReference>
<feature type="DNA-binding region" description="H-T-H motif" evidence="4">
    <location>
        <begin position="27"/>
        <end position="46"/>
    </location>
</feature>
<gene>
    <name evidence="6" type="ORF">Rhe02_33010</name>
</gene>
<evidence type="ECO:0000256" key="1">
    <source>
        <dbReference type="ARBA" id="ARBA00023015"/>
    </source>
</evidence>
<keyword evidence="7" id="KW-1185">Reference proteome</keyword>
<dbReference type="Gene3D" id="1.10.357.10">
    <property type="entry name" value="Tetracycline Repressor, domain 2"/>
    <property type="match status" value="1"/>
</dbReference>
<dbReference type="RefSeq" id="WP_203909093.1">
    <property type="nucleotide sequence ID" value="NZ_BONY01000017.1"/>
</dbReference>
<organism evidence="6 7">
    <name type="scientific">Rhizocola hellebori</name>
    <dbReference type="NCBI Taxonomy" id="1392758"/>
    <lineage>
        <taxon>Bacteria</taxon>
        <taxon>Bacillati</taxon>
        <taxon>Actinomycetota</taxon>
        <taxon>Actinomycetes</taxon>
        <taxon>Micromonosporales</taxon>
        <taxon>Micromonosporaceae</taxon>
        <taxon>Rhizocola</taxon>
    </lineage>
</organism>
<dbReference type="PANTHER" id="PTHR30055:SF234">
    <property type="entry name" value="HTH-TYPE TRANSCRIPTIONAL REGULATOR BETI"/>
    <property type="match status" value="1"/>
</dbReference>
<evidence type="ECO:0000256" key="3">
    <source>
        <dbReference type="ARBA" id="ARBA00023163"/>
    </source>
</evidence>
<dbReference type="Proteomes" id="UP000612899">
    <property type="component" value="Unassembled WGS sequence"/>
</dbReference>
<dbReference type="Pfam" id="PF00440">
    <property type="entry name" value="TetR_N"/>
    <property type="match status" value="1"/>
</dbReference>
<dbReference type="PANTHER" id="PTHR30055">
    <property type="entry name" value="HTH-TYPE TRANSCRIPTIONAL REGULATOR RUTR"/>
    <property type="match status" value="1"/>
</dbReference>
<dbReference type="GO" id="GO:0003700">
    <property type="term" value="F:DNA-binding transcription factor activity"/>
    <property type="evidence" value="ECO:0007669"/>
    <property type="project" value="TreeGrafter"/>
</dbReference>
<evidence type="ECO:0000256" key="4">
    <source>
        <dbReference type="PROSITE-ProRule" id="PRU00335"/>
    </source>
</evidence>
<dbReference type="SUPFAM" id="SSF48498">
    <property type="entry name" value="Tetracyclin repressor-like, C-terminal domain"/>
    <property type="match status" value="1"/>
</dbReference>
<evidence type="ECO:0000313" key="7">
    <source>
        <dbReference type="Proteomes" id="UP000612899"/>
    </source>
</evidence>
<name>A0A8J3Q770_9ACTN</name>
<comment type="caution">
    <text evidence="6">The sequence shown here is derived from an EMBL/GenBank/DDBJ whole genome shotgun (WGS) entry which is preliminary data.</text>
</comment>
<dbReference type="EMBL" id="BONY01000017">
    <property type="protein sequence ID" value="GIH05234.1"/>
    <property type="molecule type" value="Genomic_DNA"/>
</dbReference>
<dbReference type="AlphaFoldDB" id="A0A8J3Q770"/>
<dbReference type="PROSITE" id="PS50977">
    <property type="entry name" value="HTH_TETR_2"/>
    <property type="match status" value="1"/>
</dbReference>
<keyword evidence="2 4" id="KW-0238">DNA-binding</keyword>
<sequence>MKTPPADLAERLLDASEQVLFTDPPPRLEDVAQLVGASRATLYYYFSGRDDLLTFLLTAHARRGAAAIQGAINSDDPPELRLRAMVAAMAGYLGHHPGMCAGLLTALGTTGRLNDVLQANDIWIAAPLRELLADGRETKAFAVDDIADAANALLGAVLLGVLGRSISGADATDLRFQQRLSEQVVRGILTR</sequence>
<dbReference type="InterPro" id="IPR036271">
    <property type="entry name" value="Tet_transcr_reg_TetR-rel_C_sf"/>
</dbReference>
<dbReference type="InterPro" id="IPR009057">
    <property type="entry name" value="Homeodomain-like_sf"/>
</dbReference>
<evidence type="ECO:0000256" key="2">
    <source>
        <dbReference type="ARBA" id="ARBA00023125"/>
    </source>
</evidence>
<keyword evidence="3" id="KW-0804">Transcription</keyword>
<accession>A0A8J3Q770</accession>
<dbReference type="SUPFAM" id="SSF46689">
    <property type="entry name" value="Homeodomain-like"/>
    <property type="match status" value="1"/>
</dbReference>
<evidence type="ECO:0000313" key="6">
    <source>
        <dbReference type="EMBL" id="GIH05234.1"/>
    </source>
</evidence>
<reference evidence="6" key="1">
    <citation type="submission" date="2021-01" db="EMBL/GenBank/DDBJ databases">
        <title>Whole genome shotgun sequence of Rhizocola hellebori NBRC 109834.</title>
        <authorList>
            <person name="Komaki H."/>
            <person name="Tamura T."/>
        </authorList>
    </citation>
    <scope>NUCLEOTIDE SEQUENCE</scope>
    <source>
        <strain evidence="6">NBRC 109834</strain>
    </source>
</reference>
<proteinExistence type="predicted"/>
<evidence type="ECO:0000259" key="5">
    <source>
        <dbReference type="PROSITE" id="PS50977"/>
    </source>
</evidence>
<dbReference type="InterPro" id="IPR001647">
    <property type="entry name" value="HTH_TetR"/>
</dbReference>
<protein>
    <recommendedName>
        <fullName evidence="5">HTH tetR-type domain-containing protein</fullName>
    </recommendedName>
</protein>